<evidence type="ECO:0000313" key="1">
    <source>
        <dbReference type="EMBL" id="TSB25147.1"/>
    </source>
</evidence>
<dbReference type="GO" id="GO:0005829">
    <property type="term" value="C:cytosol"/>
    <property type="evidence" value="ECO:0007669"/>
    <property type="project" value="TreeGrafter"/>
</dbReference>
<dbReference type="InterPro" id="IPR035959">
    <property type="entry name" value="RutC-like_sf"/>
</dbReference>
<dbReference type="Pfam" id="PF01042">
    <property type="entry name" value="Ribonuc_L-PSP"/>
    <property type="match status" value="1"/>
</dbReference>
<dbReference type="RefSeq" id="WP_143945437.1">
    <property type="nucleotide sequence ID" value="NZ_VKLS01000577.1"/>
</dbReference>
<dbReference type="Proteomes" id="UP000320888">
    <property type="component" value="Unassembled WGS sequence"/>
</dbReference>
<dbReference type="Gene3D" id="3.30.1330.40">
    <property type="entry name" value="RutC-like"/>
    <property type="match status" value="1"/>
</dbReference>
<comment type="caution">
    <text evidence="1">The sequence shown here is derived from an EMBL/GenBank/DDBJ whole genome shotgun (WGS) entry which is preliminary data.</text>
</comment>
<accession>A0A553Y7G3</accession>
<dbReference type="PANTHER" id="PTHR11803:SF48">
    <property type="entry name" value="2-AMINOMUCONATE DEAMINASE"/>
    <property type="match status" value="1"/>
</dbReference>
<dbReference type="GO" id="GO:0019239">
    <property type="term" value="F:deaminase activity"/>
    <property type="evidence" value="ECO:0007669"/>
    <property type="project" value="TreeGrafter"/>
</dbReference>
<organism evidence="1 2">
    <name type="scientific">Streptomyces benahoarensis</name>
    <dbReference type="NCBI Taxonomy" id="2595054"/>
    <lineage>
        <taxon>Bacteria</taxon>
        <taxon>Bacillati</taxon>
        <taxon>Actinomycetota</taxon>
        <taxon>Actinomycetes</taxon>
        <taxon>Kitasatosporales</taxon>
        <taxon>Streptomycetaceae</taxon>
        <taxon>Streptomyces</taxon>
    </lineage>
</organism>
<proteinExistence type="predicted"/>
<reference evidence="1 2" key="1">
    <citation type="submission" date="2019-07" db="EMBL/GenBank/DDBJ databases">
        <title>Draft genome for Streptomyces benahoarensis MZ03-48.</title>
        <authorList>
            <person name="Gonzalez-Pimentel J.L."/>
        </authorList>
    </citation>
    <scope>NUCLEOTIDE SEQUENCE [LARGE SCALE GENOMIC DNA]</scope>
    <source>
        <strain evidence="1 2">MZ03-48</strain>
    </source>
</reference>
<dbReference type="CDD" id="cd00448">
    <property type="entry name" value="YjgF_YER057c_UK114_family"/>
    <property type="match status" value="1"/>
</dbReference>
<protein>
    <submittedName>
        <fullName evidence="1">RidA family protein</fullName>
    </submittedName>
</protein>
<keyword evidence="2" id="KW-1185">Reference proteome</keyword>
<sequence length="137" mass="14712">MSDGIVVPGKATPRGRFPHVKTAGDLVFFSGTSSRRPDNTIAGATADEMGATTLDIREQTRAVLANVREVLAAAGATLDDLVQVTAYLVNMNDFAGYNAVWAEHFDERGPTRTTVAVHQLPHPHLLIEIQGIAHRPA</sequence>
<feature type="non-terminal residue" evidence="1">
    <location>
        <position position="137"/>
    </location>
</feature>
<dbReference type="PANTHER" id="PTHR11803">
    <property type="entry name" value="2-IMINOBUTANOATE/2-IMINOPROPANOATE DEAMINASE RIDA"/>
    <property type="match status" value="1"/>
</dbReference>
<dbReference type="EMBL" id="VKLS01000577">
    <property type="protein sequence ID" value="TSB25147.1"/>
    <property type="molecule type" value="Genomic_DNA"/>
</dbReference>
<dbReference type="InterPro" id="IPR006175">
    <property type="entry name" value="YjgF/YER057c/UK114"/>
</dbReference>
<dbReference type="AlphaFoldDB" id="A0A553Y7G3"/>
<evidence type="ECO:0000313" key="2">
    <source>
        <dbReference type="Proteomes" id="UP000320888"/>
    </source>
</evidence>
<gene>
    <name evidence="1" type="ORF">FNZ23_27160</name>
</gene>
<dbReference type="SUPFAM" id="SSF55298">
    <property type="entry name" value="YjgF-like"/>
    <property type="match status" value="1"/>
</dbReference>
<name>A0A553Y7G3_9ACTN</name>